<dbReference type="RefSeq" id="WP_091993823.1">
    <property type="nucleotide sequence ID" value="NZ_FMYQ01000001.1"/>
</dbReference>
<gene>
    <name evidence="1" type="ORF">SAMN05421548_101462</name>
</gene>
<dbReference type="AlphaFoldDB" id="A0A1G6GXU3"/>
<proteinExistence type="predicted"/>
<evidence type="ECO:0000313" key="2">
    <source>
        <dbReference type="Proteomes" id="UP000198908"/>
    </source>
</evidence>
<protein>
    <submittedName>
        <fullName evidence="1">Uncharacterized protein</fullName>
    </submittedName>
</protein>
<organism evidence="1 2">
    <name type="scientific">Paraburkholderia lycopersici</name>
    <dbReference type="NCBI Taxonomy" id="416944"/>
    <lineage>
        <taxon>Bacteria</taxon>
        <taxon>Pseudomonadati</taxon>
        <taxon>Pseudomonadota</taxon>
        <taxon>Betaproteobacteria</taxon>
        <taxon>Burkholderiales</taxon>
        <taxon>Burkholderiaceae</taxon>
        <taxon>Paraburkholderia</taxon>
    </lineage>
</organism>
<accession>A0A1G6GXU3</accession>
<dbReference type="Proteomes" id="UP000198908">
    <property type="component" value="Unassembled WGS sequence"/>
</dbReference>
<keyword evidence="2" id="KW-1185">Reference proteome</keyword>
<name>A0A1G6GXU3_9BURK</name>
<sequence length="81" mass="8902">MTEQLFLYGVYAIHVHPLELQGARWDAEYQITHRDKAVQPWITIGGNAGFDAPAQAVDAARRQAIADIEHGAGIPKPHGFP</sequence>
<dbReference type="OrthoDB" id="9104504at2"/>
<dbReference type="EMBL" id="FMYQ01000001">
    <property type="protein sequence ID" value="SDB86832.1"/>
    <property type="molecule type" value="Genomic_DNA"/>
</dbReference>
<evidence type="ECO:0000313" key="1">
    <source>
        <dbReference type="EMBL" id="SDB86832.1"/>
    </source>
</evidence>
<reference evidence="2" key="1">
    <citation type="submission" date="2016-09" db="EMBL/GenBank/DDBJ databases">
        <authorList>
            <person name="Varghese N."/>
            <person name="Submissions S."/>
        </authorList>
    </citation>
    <scope>NUCLEOTIDE SEQUENCE [LARGE SCALE GENOMIC DNA]</scope>
    <source>
        <strain evidence="2">TNe-862</strain>
    </source>
</reference>
<dbReference type="STRING" id="416944.SAMN05421548_101462"/>